<feature type="compositionally biased region" description="Basic residues" evidence="1">
    <location>
        <begin position="194"/>
        <end position="204"/>
    </location>
</feature>
<sequence>MRPASGHRRIGVAVGHFQDRVSAPDAHRAATSAPWCFGHPPIAADPRGTPGRPRAGERQRGLLGNPRTCFPDSDKLRSSRLSAGDRAALRSASRGGRRCPMSYVIAAPEALVAAATDLATLGSTIGAANAAAAGSTTALLTAGADEVSAAIAAYSECTARPIRHSVRGRRRSMSGSCRPWPQVGAPMRPPRPPASRRCRARSIC</sequence>
<accession>A0A0T9VDK3</accession>
<dbReference type="Pfam" id="PF00934">
    <property type="entry name" value="PE"/>
    <property type="match status" value="1"/>
</dbReference>
<evidence type="ECO:0000256" key="1">
    <source>
        <dbReference type="SAM" id="MobiDB-lite"/>
    </source>
</evidence>
<protein>
    <submittedName>
        <fullName evidence="2">PE-PGRS family protein</fullName>
    </submittedName>
</protein>
<dbReference type="SUPFAM" id="SSF140459">
    <property type="entry name" value="PE/PPE dimer-like"/>
    <property type="match status" value="1"/>
</dbReference>
<evidence type="ECO:0000313" key="2">
    <source>
        <dbReference type="EMBL" id="CKR76764.1"/>
    </source>
</evidence>
<gene>
    <name evidence="2" type="primary">PE_PGRS4</name>
    <name evidence="2" type="ORF">ERS027661_02066</name>
</gene>
<name>A0A0T9VDK3_MYCTX</name>
<reference evidence="2 3" key="1">
    <citation type="submission" date="2015-03" db="EMBL/GenBank/DDBJ databases">
        <authorList>
            <consortium name="Pathogen Informatics"/>
        </authorList>
    </citation>
    <scope>NUCLEOTIDE SEQUENCE [LARGE SCALE GENOMIC DNA]</scope>
    <source>
        <strain evidence="2 3">Bir 187</strain>
    </source>
</reference>
<dbReference type="InterPro" id="IPR038332">
    <property type="entry name" value="PPE_sf"/>
</dbReference>
<dbReference type="AlphaFoldDB" id="A0A0T9VDK3"/>
<dbReference type="InterPro" id="IPR000084">
    <property type="entry name" value="PE-PGRS_N"/>
</dbReference>
<organism evidence="2 3">
    <name type="scientific">Mycobacterium tuberculosis</name>
    <dbReference type="NCBI Taxonomy" id="1773"/>
    <lineage>
        <taxon>Bacteria</taxon>
        <taxon>Bacillati</taxon>
        <taxon>Actinomycetota</taxon>
        <taxon>Actinomycetes</taxon>
        <taxon>Mycobacteriales</taxon>
        <taxon>Mycobacteriaceae</taxon>
        <taxon>Mycobacterium</taxon>
        <taxon>Mycobacterium tuberculosis complex</taxon>
    </lineage>
</organism>
<evidence type="ECO:0000313" key="3">
    <source>
        <dbReference type="Proteomes" id="UP000049023"/>
    </source>
</evidence>
<proteinExistence type="predicted"/>
<dbReference type="Gene3D" id="1.10.287.850">
    <property type="entry name" value="HP0062-like domain"/>
    <property type="match status" value="1"/>
</dbReference>
<feature type="region of interest" description="Disordered" evidence="1">
    <location>
        <begin position="166"/>
        <end position="204"/>
    </location>
</feature>
<dbReference type="EMBL" id="CNFU01000406">
    <property type="protein sequence ID" value="CKR76764.1"/>
    <property type="molecule type" value="Genomic_DNA"/>
</dbReference>
<feature type="region of interest" description="Disordered" evidence="1">
    <location>
        <begin position="32"/>
        <end position="64"/>
    </location>
</feature>
<dbReference type="Proteomes" id="UP000049023">
    <property type="component" value="Unassembled WGS sequence"/>
</dbReference>